<evidence type="ECO:0000256" key="16">
    <source>
        <dbReference type="SAM" id="MobiDB-lite"/>
    </source>
</evidence>
<organism evidence="20 21">
    <name type="scientific">Synchytrium microbalum</name>
    <dbReference type="NCBI Taxonomy" id="1806994"/>
    <lineage>
        <taxon>Eukaryota</taxon>
        <taxon>Fungi</taxon>
        <taxon>Fungi incertae sedis</taxon>
        <taxon>Chytridiomycota</taxon>
        <taxon>Chytridiomycota incertae sedis</taxon>
        <taxon>Chytridiomycetes</taxon>
        <taxon>Synchytriales</taxon>
        <taxon>Synchytriaceae</taxon>
        <taxon>Synchytrium</taxon>
    </lineage>
</organism>
<keyword evidence="21" id="KW-1185">Reference proteome</keyword>
<evidence type="ECO:0000313" key="20">
    <source>
        <dbReference type="EMBL" id="TPX33318.1"/>
    </source>
</evidence>
<evidence type="ECO:0000259" key="17">
    <source>
        <dbReference type="PROSITE" id="PS51192"/>
    </source>
</evidence>
<dbReference type="Pfam" id="PF00270">
    <property type="entry name" value="DEAD"/>
    <property type="match status" value="1"/>
</dbReference>
<dbReference type="RefSeq" id="XP_031024330.1">
    <property type="nucleotide sequence ID" value="XM_031169698.1"/>
</dbReference>
<dbReference type="InterPro" id="IPR014014">
    <property type="entry name" value="RNA_helicase_DEAD_Q_motif"/>
</dbReference>
<dbReference type="FunFam" id="3.40.50.300:FF:000031">
    <property type="entry name" value="Eukaryotic initiation factor 4A-III"/>
    <property type="match status" value="1"/>
</dbReference>
<evidence type="ECO:0000259" key="18">
    <source>
        <dbReference type="PROSITE" id="PS51194"/>
    </source>
</evidence>
<dbReference type="PROSITE" id="PS51192">
    <property type="entry name" value="HELICASE_ATP_BIND_1"/>
    <property type="match status" value="1"/>
</dbReference>
<sequence>MTSTVKELPKDAPVPEAPSKKAADGAPAASAAGLQDIPDGDIESNWDEIVDSFDAMGLRQELLRGIYAYGFERPSAIQQRAIMPVLKERDVIAQAQSGTGKTATFSVSILQKIDITKRETQALILAPTRELAQQIQKVVIALGDYMQIECHACIGGTNVREDMRKLEGGAHVVVGTPGRVYDMINRRALRSEHIKMFVLDEADEMLSRGFKDQIYEVFQLLPPATQVVLLSATMPQEVLEVTKAFMRDPIRILVKRDELTLEGIKQFFIAVEKEDWKLDTLCDLYETVTITQAVIFCNTRRKVDWLTQKMVEREFTISAMHGEMTQSERDVIMKEFRSGSSRVLITTDLLARGIDVQQVSLVINYDLPTNRENYIHRIGRGGRFGRKGIAINFVTADDGRMLKDIEQFYNTQIDEMPMNIADLI</sequence>
<dbReference type="SMART" id="SM00487">
    <property type="entry name" value="DEXDc"/>
    <property type="match status" value="1"/>
</dbReference>
<evidence type="ECO:0000256" key="2">
    <source>
        <dbReference type="ARBA" id="ARBA00022540"/>
    </source>
</evidence>
<evidence type="ECO:0000256" key="6">
    <source>
        <dbReference type="ARBA" id="ARBA00022840"/>
    </source>
</evidence>
<feature type="short sequence motif" description="Q motif" evidence="14">
    <location>
        <begin position="51"/>
        <end position="79"/>
    </location>
</feature>
<reference evidence="20 21" key="1">
    <citation type="journal article" date="2019" name="Sci. Rep.">
        <title>Comparative genomics of chytrid fungi reveal insights into the obligate biotrophic and pathogenic lifestyle of Synchytrium endobioticum.</title>
        <authorList>
            <person name="van de Vossenberg B.T.L.H."/>
            <person name="Warris S."/>
            <person name="Nguyen H.D.T."/>
            <person name="van Gent-Pelzer M.P.E."/>
            <person name="Joly D.L."/>
            <person name="van de Geest H.C."/>
            <person name="Bonants P.J.M."/>
            <person name="Smith D.S."/>
            <person name="Levesque C.A."/>
            <person name="van der Lee T.A.J."/>
        </authorList>
    </citation>
    <scope>NUCLEOTIDE SEQUENCE [LARGE SCALE GENOMIC DNA]</scope>
    <source>
        <strain evidence="20 21">JEL517</strain>
    </source>
</reference>
<feature type="domain" description="Helicase C-terminal" evidence="18">
    <location>
        <begin position="263"/>
        <end position="424"/>
    </location>
</feature>
<dbReference type="OrthoDB" id="10265785at2759"/>
<feature type="region of interest" description="Disordered" evidence="16">
    <location>
        <begin position="1"/>
        <end position="40"/>
    </location>
</feature>
<feature type="domain" description="DEAD-box RNA helicase Q" evidence="19">
    <location>
        <begin position="51"/>
        <end position="79"/>
    </location>
</feature>
<evidence type="ECO:0000256" key="10">
    <source>
        <dbReference type="ARBA" id="ARBA00024412"/>
    </source>
</evidence>
<dbReference type="EC" id="3.6.4.13" evidence="1"/>
<dbReference type="Proteomes" id="UP000319731">
    <property type="component" value="Unassembled WGS sequence"/>
</dbReference>
<dbReference type="SUPFAM" id="SSF52540">
    <property type="entry name" value="P-loop containing nucleoside triphosphate hydrolases"/>
    <property type="match status" value="1"/>
</dbReference>
<dbReference type="InterPro" id="IPR000629">
    <property type="entry name" value="RNA-helicase_DEAD-box_CS"/>
</dbReference>
<dbReference type="Pfam" id="PF00271">
    <property type="entry name" value="Helicase_C"/>
    <property type="match status" value="1"/>
</dbReference>
<evidence type="ECO:0000256" key="12">
    <source>
        <dbReference type="ARBA" id="ARBA00032223"/>
    </source>
</evidence>
<evidence type="ECO:0000256" key="11">
    <source>
        <dbReference type="ARBA" id="ARBA00024769"/>
    </source>
</evidence>
<dbReference type="FunFam" id="3.40.50.300:FF:000089">
    <property type="entry name" value="Eukaryotic initiation factor 4A-II"/>
    <property type="match status" value="1"/>
</dbReference>
<keyword evidence="6 15" id="KW-0067">ATP-binding</keyword>
<keyword evidence="5 15" id="KW-0347">Helicase</keyword>
<dbReference type="InterPro" id="IPR044728">
    <property type="entry name" value="EIF4A_DEADc"/>
</dbReference>
<gene>
    <name evidence="20" type="ORF">SmJEL517_g03770</name>
</gene>
<accession>A0A507C1S4</accession>
<evidence type="ECO:0000256" key="3">
    <source>
        <dbReference type="ARBA" id="ARBA00022741"/>
    </source>
</evidence>
<evidence type="ECO:0000256" key="15">
    <source>
        <dbReference type="RuleBase" id="RU000492"/>
    </source>
</evidence>
<keyword evidence="2" id="KW-0396">Initiation factor</keyword>
<comment type="function">
    <text evidence="11">ATP-dependent RNA helicase which is a subunit of the eIF4F complex involved in cap recognition and is required for mRNA binding to ribosome. In the current model of translation initiation, eIF4A unwinds RNA secondary structures in the 5'-UTR of mRNAs which is necessary to allow efficient binding of the small ribosomal subunit, and subsequent scanning for the initiator codon.</text>
</comment>
<dbReference type="AlphaFoldDB" id="A0A507C1S4"/>
<dbReference type="STRING" id="1806994.A0A507C1S4"/>
<dbReference type="GO" id="GO:0005524">
    <property type="term" value="F:ATP binding"/>
    <property type="evidence" value="ECO:0007669"/>
    <property type="project" value="UniProtKB-KW"/>
</dbReference>
<evidence type="ECO:0000259" key="19">
    <source>
        <dbReference type="PROSITE" id="PS51195"/>
    </source>
</evidence>
<keyword evidence="7" id="KW-0694">RNA-binding</keyword>
<keyword evidence="4 15" id="KW-0378">Hydrolase</keyword>
<dbReference type="GO" id="GO:0003724">
    <property type="term" value="F:RNA helicase activity"/>
    <property type="evidence" value="ECO:0007669"/>
    <property type="project" value="UniProtKB-EC"/>
</dbReference>
<dbReference type="InterPro" id="IPR014001">
    <property type="entry name" value="Helicase_ATP-bd"/>
</dbReference>
<dbReference type="GO" id="GO:0003723">
    <property type="term" value="F:RNA binding"/>
    <property type="evidence" value="ECO:0007669"/>
    <property type="project" value="UniProtKB-KW"/>
</dbReference>
<dbReference type="InterPro" id="IPR011545">
    <property type="entry name" value="DEAD/DEAH_box_helicase_dom"/>
</dbReference>
<evidence type="ECO:0000256" key="13">
    <source>
        <dbReference type="ARBA" id="ARBA00047984"/>
    </source>
</evidence>
<feature type="compositionally biased region" description="Low complexity" evidence="16">
    <location>
        <begin position="24"/>
        <end position="33"/>
    </location>
</feature>
<dbReference type="EMBL" id="QEAO01000021">
    <property type="protein sequence ID" value="TPX33318.1"/>
    <property type="molecule type" value="Genomic_DNA"/>
</dbReference>
<dbReference type="InterPro" id="IPR027417">
    <property type="entry name" value="P-loop_NTPase"/>
</dbReference>
<evidence type="ECO:0000256" key="14">
    <source>
        <dbReference type="PROSITE-ProRule" id="PRU00552"/>
    </source>
</evidence>
<evidence type="ECO:0000256" key="1">
    <source>
        <dbReference type="ARBA" id="ARBA00012552"/>
    </source>
</evidence>
<dbReference type="PROSITE" id="PS51194">
    <property type="entry name" value="HELICASE_CTER"/>
    <property type="match status" value="1"/>
</dbReference>
<dbReference type="GO" id="GO:0016787">
    <property type="term" value="F:hydrolase activity"/>
    <property type="evidence" value="ECO:0007669"/>
    <property type="project" value="UniProtKB-KW"/>
</dbReference>
<dbReference type="GeneID" id="42004995"/>
<evidence type="ECO:0000256" key="5">
    <source>
        <dbReference type="ARBA" id="ARBA00022806"/>
    </source>
</evidence>
<dbReference type="CDD" id="cd18046">
    <property type="entry name" value="DEADc_EIF4AII_EIF4AI_DDX2"/>
    <property type="match status" value="1"/>
</dbReference>
<dbReference type="PROSITE" id="PS51195">
    <property type="entry name" value="Q_MOTIF"/>
    <property type="match status" value="1"/>
</dbReference>
<protein>
    <recommendedName>
        <fullName evidence="10">ATP-dependent RNA helicase eIF4A</fullName>
        <ecNumber evidence="1">3.6.4.13</ecNumber>
    </recommendedName>
    <alternativeName>
        <fullName evidence="12">Eukaryotic initiation factor 4A</fullName>
    </alternativeName>
</protein>
<keyword evidence="3 15" id="KW-0547">Nucleotide-binding</keyword>
<evidence type="ECO:0000256" key="7">
    <source>
        <dbReference type="ARBA" id="ARBA00022884"/>
    </source>
</evidence>
<dbReference type="GO" id="GO:0003743">
    <property type="term" value="F:translation initiation factor activity"/>
    <property type="evidence" value="ECO:0007669"/>
    <property type="project" value="UniProtKB-KW"/>
</dbReference>
<comment type="caution">
    <text evidence="20">The sequence shown here is derived from an EMBL/GenBank/DDBJ whole genome shotgun (WGS) entry which is preliminary data.</text>
</comment>
<dbReference type="Gene3D" id="3.40.50.300">
    <property type="entry name" value="P-loop containing nucleotide triphosphate hydrolases"/>
    <property type="match status" value="2"/>
</dbReference>
<dbReference type="CDD" id="cd18787">
    <property type="entry name" value="SF2_C_DEAD"/>
    <property type="match status" value="1"/>
</dbReference>
<evidence type="ECO:0000256" key="8">
    <source>
        <dbReference type="ARBA" id="ARBA00022917"/>
    </source>
</evidence>
<dbReference type="SMART" id="SM00490">
    <property type="entry name" value="HELICc"/>
    <property type="match status" value="1"/>
</dbReference>
<keyword evidence="8" id="KW-0648">Protein biosynthesis</keyword>
<comment type="catalytic activity">
    <reaction evidence="13">
        <text>ATP + H2O = ADP + phosphate + H(+)</text>
        <dbReference type="Rhea" id="RHEA:13065"/>
        <dbReference type="ChEBI" id="CHEBI:15377"/>
        <dbReference type="ChEBI" id="CHEBI:15378"/>
        <dbReference type="ChEBI" id="CHEBI:30616"/>
        <dbReference type="ChEBI" id="CHEBI:43474"/>
        <dbReference type="ChEBI" id="CHEBI:456216"/>
        <dbReference type="EC" id="3.6.4.13"/>
    </reaction>
</comment>
<feature type="domain" description="Helicase ATP-binding" evidence="17">
    <location>
        <begin position="82"/>
        <end position="252"/>
    </location>
</feature>
<dbReference type="PANTHER" id="PTHR47958">
    <property type="entry name" value="ATP-DEPENDENT RNA HELICASE DBP3"/>
    <property type="match status" value="1"/>
</dbReference>
<dbReference type="PROSITE" id="PS00039">
    <property type="entry name" value="DEAD_ATP_HELICASE"/>
    <property type="match status" value="1"/>
</dbReference>
<evidence type="ECO:0000256" key="9">
    <source>
        <dbReference type="ARBA" id="ARBA00024352"/>
    </source>
</evidence>
<evidence type="ECO:0000256" key="4">
    <source>
        <dbReference type="ARBA" id="ARBA00022801"/>
    </source>
</evidence>
<dbReference type="InterPro" id="IPR001650">
    <property type="entry name" value="Helicase_C-like"/>
</dbReference>
<evidence type="ECO:0000313" key="21">
    <source>
        <dbReference type="Proteomes" id="UP000319731"/>
    </source>
</evidence>
<comment type="similarity">
    <text evidence="9">Belongs to the DEAD box helicase family. eIF4A subfamily.</text>
</comment>
<proteinExistence type="inferred from homology"/>
<name>A0A507C1S4_9FUNG</name>